<sequence>MNGFRISLEKFRSVLASEIDADVADSLFGLAAALSVSAMARSCEAAESGSNPQAIGMEDVAELFILTRGVRDVIAVTRDHIVQGPMSALFPAHSAPEGMEITLSAPVESQFDALQEMLEGWGLDPEALEHCHSALRDLHEIYENVVYWGTRGHVETGQVVRWMKMVSTEFVRLIQARCQPALVIFAYFAAASSAVRTAWYIENWGEYCIWGVSLELEDRMQHFIEWPREKAEQRMAALGIKAQEPDDSLVKPIVGFGT</sequence>
<comment type="caution">
    <text evidence="1">The sequence shown here is derived from an EMBL/GenBank/DDBJ whole genome shotgun (WGS) entry which is preliminary data.</text>
</comment>
<keyword evidence="2" id="KW-1185">Reference proteome</keyword>
<name>A0ACC3MYE2_9PEZI</name>
<accession>A0ACC3MYE2</accession>
<evidence type="ECO:0000313" key="2">
    <source>
        <dbReference type="Proteomes" id="UP001281147"/>
    </source>
</evidence>
<reference evidence="1" key="1">
    <citation type="submission" date="2023-07" db="EMBL/GenBank/DDBJ databases">
        <title>Black Yeasts Isolated from many extreme environments.</title>
        <authorList>
            <person name="Coleine C."/>
            <person name="Stajich J.E."/>
            <person name="Selbmann L."/>
        </authorList>
    </citation>
    <scope>NUCLEOTIDE SEQUENCE</scope>
    <source>
        <strain evidence="1">CCFEE 5714</strain>
    </source>
</reference>
<organism evidence="1 2">
    <name type="scientific">Vermiconidia calcicola</name>
    <dbReference type="NCBI Taxonomy" id="1690605"/>
    <lineage>
        <taxon>Eukaryota</taxon>
        <taxon>Fungi</taxon>
        <taxon>Dikarya</taxon>
        <taxon>Ascomycota</taxon>
        <taxon>Pezizomycotina</taxon>
        <taxon>Dothideomycetes</taxon>
        <taxon>Dothideomycetidae</taxon>
        <taxon>Mycosphaerellales</taxon>
        <taxon>Extremaceae</taxon>
        <taxon>Vermiconidia</taxon>
    </lineage>
</organism>
<dbReference type="EMBL" id="JAUTXU010000127">
    <property type="protein sequence ID" value="KAK3705721.1"/>
    <property type="molecule type" value="Genomic_DNA"/>
</dbReference>
<proteinExistence type="predicted"/>
<dbReference type="Proteomes" id="UP001281147">
    <property type="component" value="Unassembled WGS sequence"/>
</dbReference>
<protein>
    <submittedName>
        <fullName evidence="1">Uncharacterized protein</fullName>
    </submittedName>
</protein>
<gene>
    <name evidence="1" type="ORF">LTR37_013164</name>
</gene>
<evidence type="ECO:0000313" key="1">
    <source>
        <dbReference type="EMBL" id="KAK3705721.1"/>
    </source>
</evidence>